<keyword evidence="8 9" id="KW-0472">Membrane</keyword>
<dbReference type="PANTHER" id="PTHR30413:SF8">
    <property type="entry name" value="TRANSPORT PERMEASE PROTEIN"/>
    <property type="match status" value="1"/>
</dbReference>
<protein>
    <recommendedName>
        <fullName evidence="9">Transport permease protein</fullName>
    </recommendedName>
</protein>
<dbReference type="PROSITE" id="PS51012">
    <property type="entry name" value="ABC_TM2"/>
    <property type="match status" value="1"/>
</dbReference>
<dbReference type="PANTHER" id="PTHR30413">
    <property type="entry name" value="INNER MEMBRANE TRANSPORT PERMEASE"/>
    <property type="match status" value="1"/>
</dbReference>
<evidence type="ECO:0000256" key="1">
    <source>
        <dbReference type="ARBA" id="ARBA00004429"/>
    </source>
</evidence>
<feature type="transmembrane region" description="Helical" evidence="9">
    <location>
        <begin position="129"/>
        <end position="153"/>
    </location>
</feature>
<feature type="transmembrane region" description="Helical" evidence="9">
    <location>
        <begin position="51"/>
        <end position="76"/>
    </location>
</feature>
<evidence type="ECO:0000313" key="11">
    <source>
        <dbReference type="EMBL" id="MDQ8208547.1"/>
    </source>
</evidence>
<keyword evidence="3 9" id="KW-0813">Transport</keyword>
<evidence type="ECO:0000256" key="2">
    <source>
        <dbReference type="ARBA" id="ARBA00007783"/>
    </source>
</evidence>
<gene>
    <name evidence="11" type="ORF">QEH52_13565</name>
</gene>
<dbReference type="Pfam" id="PF01061">
    <property type="entry name" value="ABC2_membrane"/>
    <property type="match status" value="1"/>
</dbReference>
<comment type="subcellular location">
    <subcellularLocation>
        <location evidence="1">Cell inner membrane</location>
        <topology evidence="1">Multi-pass membrane protein</topology>
    </subcellularLocation>
    <subcellularLocation>
        <location evidence="9">Cell membrane</location>
        <topology evidence="9">Multi-pass membrane protein</topology>
    </subcellularLocation>
</comment>
<comment type="similarity">
    <text evidence="2 9">Belongs to the ABC-2 integral membrane protein family.</text>
</comment>
<dbReference type="InterPro" id="IPR047817">
    <property type="entry name" value="ABC2_TM_bact-type"/>
</dbReference>
<evidence type="ECO:0000256" key="6">
    <source>
        <dbReference type="ARBA" id="ARBA00022692"/>
    </source>
</evidence>
<comment type="caution">
    <text evidence="11">The sequence shown here is derived from an EMBL/GenBank/DDBJ whole genome shotgun (WGS) entry which is preliminary data.</text>
</comment>
<reference evidence="11 12" key="1">
    <citation type="submission" date="2023-04" db="EMBL/GenBank/DDBJ databases">
        <title>A novel bacteria isolated from coastal sediment.</title>
        <authorList>
            <person name="Liu X.-J."/>
            <person name="Du Z.-J."/>
        </authorList>
    </citation>
    <scope>NUCLEOTIDE SEQUENCE [LARGE SCALE GENOMIC DNA]</scope>
    <source>
        <strain evidence="11 12">SDUM461003</strain>
    </source>
</reference>
<dbReference type="Proteomes" id="UP001225316">
    <property type="component" value="Unassembled WGS sequence"/>
</dbReference>
<name>A0ABU1AY48_9BACT</name>
<feature type="transmembrane region" description="Helical" evidence="9">
    <location>
        <begin position="253"/>
        <end position="277"/>
    </location>
</feature>
<evidence type="ECO:0000259" key="10">
    <source>
        <dbReference type="PROSITE" id="PS51012"/>
    </source>
</evidence>
<evidence type="ECO:0000256" key="8">
    <source>
        <dbReference type="ARBA" id="ARBA00023136"/>
    </source>
</evidence>
<keyword evidence="12" id="KW-1185">Reference proteome</keyword>
<feature type="transmembrane region" description="Helical" evidence="9">
    <location>
        <begin position="165"/>
        <end position="190"/>
    </location>
</feature>
<proteinExistence type="inferred from homology"/>
<dbReference type="EMBL" id="JARXHW010000033">
    <property type="protein sequence ID" value="MDQ8208547.1"/>
    <property type="molecule type" value="Genomic_DNA"/>
</dbReference>
<evidence type="ECO:0000256" key="3">
    <source>
        <dbReference type="ARBA" id="ARBA00022448"/>
    </source>
</evidence>
<keyword evidence="4 9" id="KW-1003">Cell membrane</keyword>
<evidence type="ECO:0000256" key="5">
    <source>
        <dbReference type="ARBA" id="ARBA00022519"/>
    </source>
</evidence>
<keyword evidence="5" id="KW-0997">Cell inner membrane</keyword>
<evidence type="ECO:0000256" key="9">
    <source>
        <dbReference type="RuleBase" id="RU361157"/>
    </source>
</evidence>
<organism evidence="11 12">
    <name type="scientific">Thalassobacterium maritimum</name>
    <dbReference type="NCBI Taxonomy" id="3041265"/>
    <lineage>
        <taxon>Bacteria</taxon>
        <taxon>Pseudomonadati</taxon>
        <taxon>Verrucomicrobiota</taxon>
        <taxon>Opitutia</taxon>
        <taxon>Puniceicoccales</taxon>
        <taxon>Coraliomargaritaceae</taxon>
        <taxon>Thalassobacterium</taxon>
    </lineage>
</organism>
<accession>A0ABU1AY48</accession>
<evidence type="ECO:0000256" key="7">
    <source>
        <dbReference type="ARBA" id="ARBA00022989"/>
    </source>
</evidence>
<feature type="transmembrane region" description="Helical" evidence="9">
    <location>
        <begin position="96"/>
        <end position="117"/>
    </location>
</feature>
<evidence type="ECO:0000313" key="12">
    <source>
        <dbReference type="Proteomes" id="UP001225316"/>
    </source>
</evidence>
<dbReference type="InterPro" id="IPR013525">
    <property type="entry name" value="ABC2_TM"/>
</dbReference>
<dbReference type="RefSeq" id="WP_308951167.1">
    <property type="nucleotide sequence ID" value="NZ_JARXHW010000033.1"/>
</dbReference>
<feature type="domain" description="ABC transmembrane type-2" evidence="10">
    <location>
        <begin position="52"/>
        <end position="280"/>
    </location>
</feature>
<sequence>MNASTEPIKPETVIKAKSNWSAVNLSELLEYRDMLRYLVIRDFISKYKQTILGPAWFIIQPLLMGVIFTVIFGKVAGLSTDGTPQFLFYLCGQLGWTYFQTCLSATAGNLISNANLFKKVYFPRVIVPLATMTSNLLAFAIQLLSFLGFWLYFKFGTDQGARFEMQAIVLALPLVVLQTAAISMSIGLWLSAMSAKYRDLHHLTPFFVQSFMYITPIIYPLSQVPEKFQWLIKLNPLTAIVETYRHMLLGTPAVASADLIVSIVITGLLLISGLIIYDKTQRNFIDYA</sequence>
<feature type="transmembrane region" description="Helical" evidence="9">
    <location>
        <begin position="202"/>
        <end position="221"/>
    </location>
</feature>
<keyword evidence="7 9" id="KW-1133">Transmembrane helix</keyword>
<keyword evidence="6 9" id="KW-0812">Transmembrane</keyword>
<evidence type="ECO:0000256" key="4">
    <source>
        <dbReference type="ARBA" id="ARBA00022475"/>
    </source>
</evidence>